<comment type="caution">
    <text evidence="1">The sequence shown here is derived from an EMBL/GenBank/DDBJ whole genome shotgun (WGS) entry which is preliminary data.</text>
</comment>
<dbReference type="PROSITE" id="PS51257">
    <property type="entry name" value="PROKAR_LIPOPROTEIN"/>
    <property type="match status" value="1"/>
</dbReference>
<evidence type="ECO:0000313" key="2">
    <source>
        <dbReference type="Proteomes" id="UP000579136"/>
    </source>
</evidence>
<keyword evidence="1" id="KW-0449">Lipoprotein</keyword>
<dbReference type="RefSeq" id="WP_183673806.1">
    <property type="nucleotide sequence ID" value="NZ_CBCRYX010000007.1"/>
</dbReference>
<dbReference type="InterPro" id="IPR036699">
    <property type="entry name" value="YehR-like_sf"/>
</dbReference>
<protein>
    <submittedName>
        <fullName evidence="1">Uncharacterized lipoprotein YehR (DUF1307 family)</fullName>
    </submittedName>
</protein>
<proteinExistence type="predicted"/>
<dbReference type="Pfam" id="PF06998">
    <property type="entry name" value="DUF1307"/>
    <property type="match status" value="1"/>
</dbReference>
<dbReference type="Gene3D" id="3.30.1830.10">
    <property type="entry name" value="YehR-like"/>
    <property type="match status" value="1"/>
</dbReference>
<dbReference type="Proteomes" id="UP000579136">
    <property type="component" value="Unassembled WGS sequence"/>
</dbReference>
<organism evidence="1 2">
    <name type="scientific">Nosocomiicoccus ampullae</name>
    <dbReference type="NCBI Taxonomy" id="489910"/>
    <lineage>
        <taxon>Bacteria</taxon>
        <taxon>Bacillati</taxon>
        <taxon>Bacillota</taxon>
        <taxon>Bacilli</taxon>
        <taxon>Bacillales</taxon>
        <taxon>Staphylococcaceae</taxon>
        <taxon>Nosocomiicoccus</taxon>
    </lineage>
</organism>
<sequence length="157" mass="18228">MNKLKVIITVLSVVLILSGCISTKKTIFSGEFESYNRKVTVYHKNNIVTKEVYETTAPLEYWGYKTKNEARDNLQDEKKKLKKDYEKLPRGTVKFDFTVHSDETVSQKMTINYNDSKKLDALIKEGIVVEDSEMSDGQVSFNKHKFRFERNGLSEEK</sequence>
<gene>
    <name evidence="1" type="ORF">HNQ45_000873</name>
</gene>
<evidence type="ECO:0000313" key="1">
    <source>
        <dbReference type="EMBL" id="MBB5175989.1"/>
    </source>
</evidence>
<dbReference type="EMBL" id="JACHHF010000004">
    <property type="protein sequence ID" value="MBB5175989.1"/>
    <property type="molecule type" value="Genomic_DNA"/>
</dbReference>
<reference evidence="1 2" key="1">
    <citation type="submission" date="2020-08" db="EMBL/GenBank/DDBJ databases">
        <title>Genomic Encyclopedia of Type Strains, Phase IV (KMG-IV): sequencing the most valuable type-strain genomes for metagenomic binning, comparative biology and taxonomic classification.</title>
        <authorList>
            <person name="Goeker M."/>
        </authorList>
    </citation>
    <scope>NUCLEOTIDE SEQUENCE [LARGE SCALE GENOMIC DNA]</scope>
    <source>
        <strain evidence="1 2">DSM 19163</strain>
    </source>
</reference>
<keyword evidence="2" id="KW-1185">Reference proteome</keyword>
<dbReference type="AlphaFoldDB" id="A0A9Q2HF86"/>
<dbReference type="InterPro" id="IPR009736">
    <property type="entry name" value="DUF1307"/>
</dbReference>
<accession>A0A9Q2HF86</accession>
<name>A0A9Q2HF86_9STAP</name>
<dbReference type="SUPFAM" id="SSF160704">
    <property type="entry name" value="YehR-like"/>
    <property type="match status" value="1"/>
</dbReference>